<name>A0AAW7XSS6_9RHOB</name>
<dbReference type="AlphaFoldDB" id="A0AAW7XSS6"/>
<dbReference type="EMBL" id="JAUOPJ010000003">
    <property type="protein sequence ID" value="MDO6456319.1"/>
    <property type="molecule type" value="Genomic_DNA"/>
</dbReference>
<reference evidence="1" key="1">
    <citation type="submission" date="2023-07" db="EMBL/GenBank/DDBJ databases">
        <title>Genome content predicts the carbon catabolic preferences of heterotrophic bacteria.</title>
        <authorList>
            <person name="Gralka M."/>
        </authorList>
    </citation>
    <scope>NUCLEOTIDE SEQUENCE</scope>
    <source>
        <strain evidence="1">I2M02</strain>
    </source>
</reference>
<evidence type="ECO:0000313" key="2">
    <source>
        <dbReference type="Proteomes" id="UP001169823"/>
    </source>
</evidence>
<proteinExistence type="predicted"/>
<comment type="caution">
    <text evidence="1">The sequence shown here is derived from an EMBL/GenBank/DDBJ whole genome shotgun (WGS) entry which is preliminary data.</text>
</comment>
<evidence type="ECO:0000313" key="1">
    <source>
        <dbReference type="EMBL" id="MDO6456319.1"/>
    </source>
</evidence>
<sequence>MAKGPDIGLRQGRKLCQMQHEGRLAFVAEGLPILLASAQGYQDAASRLNGKPREEGVLVSFADEEAAKILILMDLVRCPPAQVNQHIGKLMRWFYNHLARLVYAKATSWKPMSVQQLQHYLETECEEHSLEGFAGEFILPGGPVHERESALYADIQSYDNGELAWHEPQIRPSLFGPKESDALRLANAMQRLGMLSLDGLRIIASVWSGTLFSGDQTPHVAKALMQTTLEQMEAAGLIPDSAEDGDVITLYERWQLPMYELQITPTVQTLKELREAQGWMLNDEIGGW</sequence>
<protein>
    <submittedName>
        <fullName evidence="1">Uncharacterized protein</fullName>
    </submittedName>
</protein>
<dbReference type="RefSeq" id="WP_303494494.1">
    <property type="nucleotide sequence ID" value="NZ_JAUOPJ010000003.1"/>
</dbReference>
<dbReference type="Proteomes" id="UP001169823">
    <property type="component" value="Unassembled WGS sequence"/>
</dbReference>
<accession>A0AAW7XSS6</accession>
<organism evidence="1 2">
    <name type="scientific">Celeribacter halophilus</name>
    <dbReference type="NCBI Taxonomy" id="576117"/>
    <lineage>
        <taxon>Bacteria</taxon>
        <taxon>Pseudomonadati</taxon>
        <taxon>Pseudomonadota</taxon>
        <taxon>Alphaproteobacteria</taxon>
        <taxon>Rhodobacterales</taxon>
        <taxon>Roseobacteraceae</taxon>
        <taxon>Celeribacter</taxon>
    </lineage>
</organism>
<gene>
    <name evidence="1" type="ORF">Q4494_04450</name>
</gene>